<sequence length="156" mass="17999">MYTIISYRENGQVFRGGHCEGRTDSDFRLGTAVGRDDALDLLARAIFEDMVAQDRYMNKDYDFTESAEIILGINGYFGTDYSVGEVSDEVHDAFIAERTALFDDAQIYAAKLYSDKVREDREEKQRKAQQNIEAEARRQEAEERKQLARLKEKYGE</sequence>
<evidence type="ECO:0000313" key="2">
    <source>
        <dbReference type="EMBL" id="AFH21070.1"/>
    </source>
</evidence>
<dbReference type="OrthoDB" id="34103at10239"/>
<dbReference type="KEGG" id="vg:18563028"/>
<evidence type="ECO:0000313" key="3">
    <source>
        <dbReference type="Proteomes" id="UP000011829"/>
    </source>
</evidence>
<keyword evidence="3" id="KW-1185">Reference proteome</keyword>
<accession>M1F3N4</accession>
<proteinExistence type="predicted"/>
<name>M1F3N4_9CAUD</name>
<dbReference type="EMBL" id="JQ691611">
    <property type="protein sequence ID" value="AFH21070.1"/>
    <property type="molecule type" value="Genomic_DNA"/>
</dbReference>
<dbReference type="GeneID" id="18563028"/>
<organism evidence="2 3">
    <name type="scientific">Cronobacter phage CR9</name>
    <dbReference type="NCBI Taxonomy" id="1162290"/>
    <lineage>
        <taxon>Viruses</taxon>
        <taxon>Duplodnaviria</taxon>
        <taxon>Heunggongvirae</taxon>
        <taxon>Uroviricota</taxon>
        <taxon>Caudoviricetes</taxon>
        <taxon>Vequintavirinae</taxon>
        <taxon>Certrevirus</taxon>
        <taxon>Certrevirus CR9</taxon>
    </lineage>
</organism>
<dbReference type="Proteomes" id="UP000011829">
    <property type="component" value="Segment"/>
</dbReference>
<dbReference type="RefSeq" id="YP_009015148.1">
    <property type="nucleotide sequence ID" value="NC_023717.1"/>
</dbReference>
<reference evidence="2 3" key="1">
    <citation type="submission" date="2012-02" db="EMBL/GenBank/DDBJ databases">
        <title>Complete Genome Sequence of Cronobacter sakazakii Bacteriophage CR9.</title>
        <authorList>
            <person name="Shin H."/>
            <person name="Lee J.-H."/>
            <person name="Kim Y."/>
            <person name="Ryu S."/>
        </authorList>
    </citation>
    <scope>NUCLEOTIDE SEQUENCE [LARGE SCALE GENOMIC DNA]</scope>
</reference>
<feature type="region of interest" description="Disordered" evidence="1">
    <location>
        <begin position="119"/>
        <end position="140"/>
    </location>
</feature>
<evidence type="ECO:0000256" key="1">
    <source>
        <dbReference type="SAM" id="MobiDB-lite"/>
    </source>
</evidence>
<protein>
    <submittedName>
        <fullName evidence="2">Uncharacterized protein</fullName>
    </submittedName>
</protein>
<gene>
    <name evidence="2" type="ORF">CR9_186</name>
</gene>